<dbReference type="EMBL" id="CAEZVV010000073">
    <property type="protein sequence ID" value="CAB4648502.1"/>
    <property type="molecule type" value="Genomic_DNA"/>
</dbReference>
<evidence type="ECO:0000313" key="2">
    <source>
        <dbReference type="EMBL" id="CAB4546699.1"/>
    </source>
</evidence>
<keyword evidence="1" id="KW-1133">Transmembrane helix</keyword>
<sequence>MPFAHSEAGPLGLVGFIAIAVITLYWLVHYNRRIDATEDPMTENPTKRSAFFVYGLICCAVVTLAIVGFVVWNTQRHSVISAPQIVVDDLCLASKQAVTDPDTALDTFNGSPHNALHKLETDLRTEDPAAALRMKKAKAAAEKALKDGAPDASALTATLAAETAEAYQVLDPGATINTCA</sequence>
<accession>A0A6J6C7X3</accession>
<dbReference type="EMBL" id="CAEZTG010000031">
    <property type="protein sequence ID" value="CAB4560062.1"/>
    <property type="molecule type" value="Genomic_DNA"/>
</dbReference>
<evidence type="ECO:0000313" key="3">
    <source>
        <dbReference type="EMBL" id="CAB4560062.1"/>
    </source>
</evidence>
<gene>
    <name evidence="2" type="ORF">UFOPK1495_00560</name>
    <name evidence="3" type="ORF">UFOPK1603_00495</name>
    <name evidence="4" type="ORF">UFOPK2143_01136</name>
</gene>
<evidence type="ECO:0000313" key="4">
    <source>
        <dbReference type="EMBL" id="CAB4648502.1"/>
    </source>
</evidence>
<dbReference type="EMBL" id="CAEZSU010000044">
    <property type="protein sequence ID" value="CAB4546699.1"/>
    <property type="molecule type" value="Genomic_DNA"/>
</dbReference>
<proteinExistence type="predicted"/>
<keyword evidence="1" id="KW-0812">Transmembrane</keyword>
<keyword evidence="1" id="KW-0472">Membrane</keyword>
<feature type="transmembrane region" description="Helical" evidence="1">
    <location>
        <begin position="51"/>
        <end position="72"/>
    </location>
</feature>
<feature type="transmembrane region" description="Helical" evidence="1">
    <location>
        <begin position="12"/>
        <end position="30"/>
    </location>
</feature>
<name>A0A6J6C7X3_9ZZZZ</name>
<reference evidence="2" key="1">
    <citation type="submission" date="2020-05" db="EMBL/GenBank/DDBJ databases">
        <authorList>
            <person name="Chiriac C."/>
            <person name="Salcher M."/>
            <person name="Ghai R."/>
            <person name="Kavagutti S V."/>
        </authorList>
    </citation>
    <scope>NUCLEOTIDE SEQUENCE</scope>
</reference>
<evidence type="ECO:0000256" key="1">
    <source>
        <dbReference type="SAM" id="Phobius"/>
    </source>
</evidence>
<organism evidence="2">
    <name type="scientific">freshwater metagenome</name>
    <dbReference type="NCBI Taxonomy" id="449393"/>
    <lineage>
        <taxon>unclassified sequences</taxon>
        <taxon>metagenomes</taxon>
        <taxon>ecological metagenomes</taxon>
    </lineage>
</organism>
<protein>
    <submittedName>
        <fullName evidence="2">Unannotated protein</fullName>
    </submittedName>
</protein>
<dbReference type="AlphaFoldDB" id="A0A6J6C7X3"/>